<name>A0A5C6TT61_9SPHN</name>
<keyword evidence="1" id="KW-0812">Transmembrane</keyword>
<accession>A0A5C6TT61</accession>
<proteinExistence type="predicted"/>
<feature type="transmembrane region" description="Helical" evidence="1">
    <location>
        <begin position="63"/>
        <end position="81"/>
    </location>
</feature>
<organism evidence="2 3">
    <name type="scientific">Allosphingosinicella ginsenosidimutans</name>
    <dbReference type="NCBI Taxonomy" id="1176539"/>
    <lineage>
        <taxon>Bacteria</taxon>
        <taxon>Pseudomonadati</taxon>
        <taxon>Pseudomonadota</taxon>
        <taxon>Alphaproteobacteria</taxon>
        <taxon>Sphingomonadales</taxon>
        <taxon>Sphingomonadaceae</taxon>
        <taxon>Allosphingosinicella</taxon>
    </lineage>
</organism>
<feature type="transmembrane region" description="Helical" evidence="1">
    <location>
        <begin position="205"/>
        <end position="230"/>
    </location>
</feature>
<evidence type="ECO:0000256" key="1">
    <source>
        <dbReference type="SAM" id="Phobius"/>
    </source>
</evidence>
<sequence length="520" mass="58009">MGDAAPRPFWTNPAILAALVIASAVPLLWPDIPPLVDLPGHMGRYRVQLDIDQVPVLRHYYDFSWSLIGNLGVDLLIVPFAKLFGLELGVKLIVIAIPAMTTAGFLWVAHEVHGRVPPTALFALPFAYNFPLIFGFVNFALSMAFAFLAFALWLRLGRLGRLKLRAALFVPISIAIWVAHTYGWGTLGVLAFSAELVRQHDRGRTFLHAGLHAAIQCLSLSVPFLLMLLWRNGAVSGSTGDWFNWTAKFQWLVMALRDRWQWFDLAALALVLLLILGAIGNRQIGFSRNLAASSLFLLLVFVLLPRIVFGSAYADMRLVPYMMAVPVLAIRVRPAMSLRAQRALALAGLAFFVARTAGTTISFYLYDRDYDRELAALDHLPRGARLVSFVGVPCIQPWTMSRREHLPGLALVRREAFSNDQWSMAGAQLLMTDYPAGHGFSHDPTQIVTLNPCRGEIWRTVSEALSEFPRDAFDYVWMIQPPPYDPRLAEGLRPIWRSGSSVLYRVVDRSPPLAGPKDRG</sequence>
<feature type="transmembrane region" description="Helical" evidence="1">
    <location>
        <begin position="88"/>
        <end position="110"/>
    </location>
</feature>
<evidence type="ECO:0000313" key="2">
    <source>
        <dbReference type="EMBL" id="TXC63370.1"/>
    </source>
</evidence>
<dbReference type="RefSeq" id="WP_147042780.1">
    <property type="nucleotide sequence ID" value="NZ_BAABIR010000003.1"/>
</dbReference>
<dbReference type="OrthoDB" id="7293882at2"/>
<evidence type="ECO:0008006" key="4">
    <source>
        <dbReference type="Google" id="ProtNLM"/>
    </source>
</evidence>
<dbReference type="EMBL" id="VOQQ01000001">
    <property type="protein sequence ID" value="TXC63370.1"/>
    <property type="molecule type" value="Genomic_DNA"/>
</dbReference>
<feature type="transmembrane region" description="Helical" evidence="1">
    <location>
        <begin position="291"/>
        <end position="314"/>
    </location>
</feature>
<keyword evidence="1" id="KW-1133">Transmembrane helix</keyword>
<comment type="caution">
    <text evidence="2">The sequence shown here is derived from an EMBL/GenBank/DDBJ whole genome shotgun (WGS) entry which is preliminary data.</text>
</comment>
<feature type="transmembrane region" description="Helical" evidence="1">
    <location>
        <begin position="9"/>
        <end position="29"/>
    </location>
</feature>
<keyword evidence="1" id="KW-0472">Membrane</keyword>
<keyword evidence="3" id="KW-1185">Reference proteome</keyword>
<evidence type="ECO:0000313" key="3">
    <source>
        <dbReference type="Proteomes" id="UP000321249"/>
    </source>
</evidence>
<dbReference type="AlphaFoldDB" id="A0A5C6TT61"/>
<feature type="transmembrane region" description="Helical" evidence="1">
    <location>
        <begin position="166"/>
        <end position="185"/>
    </location>
</feature>
<feature type="transmembrane region" description="Helical" evidence="1">
    <location>
        <begin position="262"/>
        <end position="279"/>
    </location>
</feature>
<feature type="transmembrane region" description="Helical" evidence="1">
    <location>
        <begin position="343"/>
        <end position="366"/>
    </location>
</feature>
<gene>
    <name evidence="2" type="ORF">FRZ32_06670</name>
</gene>
<dbReference type="Proteomes" id="UP000321249">
    <property type="component" value="Unassembled WGS sequence"/>
</dbReference>
<feature type="transmembrane region" description="Helical" evidence="1">
    <location>
        <begin position="130"/>
        <end position="154"/>
    </location>
</feature>
<reference evidence="2 3" key="1">
    <citation type="journal article" date="2015" name="J. Microbiol.">
        <title>Sphingosinicella ginsenosidimutans sp. nov., with ginsenoside converting activity.</title>
        <authorList>
            <person name="Kim J.K."/>
            <person name="Kang M.S."/>
            <person name="Park S.C."/>
            <person name="Kim K.M."/>
            <person name="Choi K."/>
            <person name="Yoon M.H."/>
            <person name="Im W.T."/>
        </authorList>
    </citation>
    <scope>NUCLEOTIDE SEQUENCE [LARGE SCALE GENOMIC DNA]</scope>
    <source>
        <strain evidence="2 3">BS-11</strain>
    </source>
</reference>
<protein>
    <recommendedName>
        <fullName evidence="4">Glycosyltransferase RgtA/B/C/D-like domain-containing protein</fullName>
    </recommendedName>
</protein>